<dbReference type="Proteomes" id="UP000030672">
    <property type="component" value="Unassembled WGS sequence"/>
</dbReference>
<dbReference type="EMBL" id="KL584855">
    <property type="protein sequence ID" value="KEQ58427.1"/>
    <property type="molecule type" value="Genomic_DNA"/>
</dbReference>
<evidence type="ECO:0000313" key="2">
    <source>
        <dbReference type="EMBL" id="KEQ58427.1"/>
    </source>
</evidence>
<dbReference type="GeneID" id="63922236"/>
<gene>
    <name evidence="2" type="ORF">M437DRAFT_88576</name>
</gene>
<keyword evidence="3" id="KW-1185">Reference proteome</keyword>
<proteinExistence type="predicted"/>
<feature type="region of interest" description="Disordered" evidence="1">
    <location>
        <begin position="39"/>
        <end position="59"/>
    </location>
</feature>
<name>A0A074VL97_AURM1</name>
<dbReference type="AlphaFoldDB" id="A0A074VL97"/>
<organism evidence="2 3">
    <name type="scientific">Aureobasidium melanogenum (strain CBS 110374)</name>
    <name type="common">Aureobasidium pullulans var. melanogenum</name>
    <dbReference type="NCBI Taxonomy" id="1043003"/>
    <lineage>
        <taxon>Eukaryota</taxon>
        <taxon>Fungi</taxon>
        <taxon>Dikarya</taxon>
        <taxon>Ascomycota</taxon>
        <taxon>Pezizomycotina</taxon>
        <taxon>Dothideomycetes</taxon>
        <taxon>Dothideomycetidae</taxon>
        <taxon>Dothideales</taxon>
        <taxon>Saccotheciaceae</taxon>
        <taxon>Aureobasidium</taxon>
    </lineage>
</organism>
<dbReference type="HOGENOM" id="CLU_2249336_0_0_1"/>
<sequence>MAPIAKQAIKLTQRLNRGPVRTLSLNLIEEATKKPDLAHFTRAELRSPSHTSKSDPRPHVTASLATEAQAAAGKVQVVHIYHDSNNYIGHQLYEEQDAK</sequence>
<evidence type="ECO:0000313" key="3">
    <source>
        <dbReference type="Proteomes" id="UP000030672"/>
    </source>
</evidence>
<evidence type="ECO:0000256" key="1">
    <source>
        <dbReference type="SAM" id="MobiDB-lite"/>
    </source>
</evidence>
<feature type="compositionally biased region" description="Basic and acidic residues" evidence="1">
    <location>
        <begin position="39"/>
        <end position="58"/>
    </location>
</feature>
<reference evidence="2 3" key="1">
    <citation type="journal article" date="2014" name="BMC Genomics">
        <title>Genome sequencing of four Aureobasidium pullulans varieties: biotechnological potential, stress tolerance, and description of new species.</title>
        <authorList>
            <person name="Gostin Ar C."/>
            <person name="Ohm R.A."/>
            <person name="Kogej T."/>
            <person name="Sonjak S."/>
            <person name="Turk M."/>
            <person name="Zajc J."/>
            <person name="Zalar P."/>
            <person name="Grube M."/>
            <person name="Sun H."/>
            <person name="Han J."/>
            <person name="Sharma A."/>
            <person name="Chiniquy J."/>
            <person name="Ngan C.Y."/>
            <person name="Lipzen A."/>
            <person name="Barry K."/>
            <person name="Grigoriev I.V."/>
            <person name="Gunde-Cimerman N."/>
        </authorList>
    </citation>
    <scope>NUCLEOTIDE SEQUENCE [LARGE SCALE GENOMIC DNA]</scope>
    <source>
        <strain evidence="2 3">CBS 110374</strain>
    </source>
</reference>
<accession>A0A074VL97</accession>
<protein>
    <submittedName>
        <fullName evidence="2">Uncharacterized protein</fullName>
    </submittedName>
</protein>
<dbReference type="RefSeq" id="XP_040875450.1">
    <property type="nucleotide sequence ID" value="XM_041028863.1"/>
</dbReference>